<dbReference type="InterPro" id="IPR000192">
    <property type="entry name" value="Aminotrans_V_dom"/>
</dbReference>
<dbReference type="Pfam" id="PF00266">
    <property type="entry name" value="Aminotran_5"/>
    <property type="match status" value="1"/>
</dbReference>
<accession>A0A7W7PDT0</accession>
<dbReference type="AlphaFoldDB" id="A0A7W7PDT0"/>
<evidence type="ECO:0000259" key="1">
    <source>
        <dbReference type="Pfam" id="PF00266"/>
    </source>
</evidence>
<dbReference type="PANTHER" id="PTHR43586">
    <property type="entry name" value="CYSTEINE DESULFURASE"/>
    <property type="match status" value="1"/>
</dbReference>
<comment type="caution">
    <text evidence="2">The sequence shown here is derived from an EMBL/GenBank/DDBJ whole genome shotgun (WGS) entry which is preliminary data.</text>
</comment>
<protein>
    <submittedName>
        <fullName evidence="2">Selenocysteine lyase/cysteine desulfurase</fullName>
    </submittedName>
</protein>
<feature type="domain" description="Aminotransferase class V" evidence="1">
    <location>
        <begin position="15"/>
        <end position="342"/>
    </location>
</feature>
<proteinExistence type="predicted"/>
<dbReference type="Proteomes" id="UP000556436">
    <property type="component" value="Unassembled WGS sequence"/>
</dbReference>
<keyword evidence="2" id="KW-0456">Lyase</keyword>
<gene>
    <name evidence="2" type="ORF">FHS38_000924</name>
</gene>
<dbReference type="InterPro" id="IPR015422">
    <property type="entry name" value="PyrdxlP-dep_Trfase_small"/>
</dbReference>
<dbReference type="EMBL" id="JACHJG010000001">
    <property type="protein sequence ID" value="MBB4884915.1"/>
    <property type="molecule type" value="Genomic_DNA"/>
</dbReference>
<dbReference type="InterPro" id="IPR015424">
    <property type="entry name" value="PyrdxlP-dep_Trfase"/>
</dbReference>
<sequence length="349" mass="36404">MESLASAHFSPETTYLNTASTGLVPARAVTAMTSAVEAAAIGRPVVGEGFAAVEDARGSFARLVGVPARQVAAGGSAAVYCGLIAQSLPSGAEVLVAEGDFASLVNPFHVRRDLQLRTAPLEKLATEIRPGTALVAVSAVQSADGRIADLEGIGAAARAHGTRTLVDVSQALGWLPYDASAHDFTVGVGFKWLLCPRGVAFLTVPEDLGGLTPVFAGWVAGEEPWNSCYGPVERLAESARRFDESPSLFSYVAAGDSLALIEELGVERIHGHNRALADRFRAGLDALGRRAVPADGSAIVAVPGLGHAVERLTDEGIPVSDRAGNLRAAFHLYNTSADVDRLLEALARY</sequence>
<organism evidence="2 3">
    <name type="scientific">Streptomyces netropsis</name>
    <name type="common">Streptoverticillium netropsis</name>
    <dbReference type="NCBI Taxonomy" id="55404"/>
    <lineage>
        <taxon>Bacteria</taxon>
        <taxon>Bacillati</taxon>
        <taxon>Actinomycetota</taxon>
        <taxon>Actinomycetes</taxon>
        <taxon>Kitasatosporales</taxon>
        <taxon>Streptomycetaceae</taxon>
        <taxon>Streptomyces</taxon>
    </lineage>
</organism>
<dbReference type="SUPFAM" id="SSF53383">
    <property type="entry name" value="PLP-dependent transferases"/>
    <property type="match status" value="1"/>
</dbReference>
<dbReference type="PANTHER" id="PTHR43586:SF21">
    <property type="entry name" value="PYRIDOXAL PHOSPHATE (PLP)-DEPENDENT ASPARTATE AMINOTRANSFERASE SUPERFAMILY"/>
    <property type="match status" value="1"/>
</dbReference>
<name>A0A7W7PDT0_STRNE</name>
<evidence type="ECO:0000313" key="2">
    <source>
        <dbReference type="EMBL" id="MBB4884915.1"/>
    </source>
</evidence>
<dbReference type="Gene3D" id="3.40.640.10">
    <property type="entry name" value="Type I PLP-dependent aspartate aminotransferase-like (Major domain)"/>
    <property type="match status" value="1"/>
</dbReference>
<reference evidence="2 3" key="1">
    <citation type="submission" date="2020-08" db="EMBL/GenBank/DDBJ databases">
        <title>Genomic Encyclopedia of Type Strains, Phase III (KMG-III): the genomes of soil and plant-associated and newly described type strains.</title>
        <authorList>
            <person name="Whitman W."/>
        </authorList>
    </citation>
    <scope>NUCLEOTIDE SEQUENCE [LARGE SCALE GENOMIC DNA]</scope>
    <source>
        <strain evidence="2 3">CECT 3265</strain>
    </source>
</reference>
<dbReference type="Gene3D" id="3.90.1150.10">
    <property type="entry name" value="Aspartate Aminotransferase, domain 1"/>
    <property type="match status" value="1"/>
</dbReference>
<evidence type="ECO:0000313" key="3">
    <source>
        <dbReference type="Proteomes" id="UP000556436"/>
    </source>
</evidence>
<dbReference type="GO" id="GO:0016829">
    <property type="term" value="F:lyase activity"/>
    <property type="evidence" value="ECO:0007669"/>
    <property type="project" value="UniProtKB-KW"/>
</dbReference>
<dbReference type="InterPro" id="IPR015421">
    <property type="entry name" value="PyrdxlP-dep_Trfase_major"/>
</dbReference>
<keyword evidence="3" id="KW-1185">Reference proteome</keyword>